<dbReference type="PANTHER" id="PTHR10196">
    <property type="entry name" value="SUGAR KINASE"/>
    <property type="match status" value="1"/>
</dbReference>
<dbReference type="NCBIfam" id="NF000756">
    <property type="entry name" value="PRK00047.1"/>
    <property type="match status" value="1"/>
</dbReference>
<feature type="binding site" evidence="10">
    <location>
        <position position="10"/>
    </location>
    <ligand>
        <name>ADP</name>
        <dbReference type="ChEBI" id="CHEBI:456216"/>
    </ligand>
</feature>
<evidence type="ECO:0000256" key="5">
    <source>
        <dbReference type="ARBA" id="ARBA00022777"/>
    </source>
</evidence>
<evidence type="ECO:0000256" key="8">
    <source>
        <dbReference type="ARBA" id="ARBA00052101"/>
    </source>
</evidence>
<dbReference type="GO" id="GO:0019563">
    <property type="term" value="P:glycerol catabolic process"/>
    <property type="evidence" value="ECO:0007669"/>
    <property type="project" value="UniProtKB-UniRule"/>
</dbReference>
<feature type="binding site" evidence="10">
    <location>
        <position position="263"/>
    </location>
    <ligand>
        <name>ATP</name>
        <dbReference type="ChEBI" id="CHEBI:30616"/>
    </ligand>
</feature>
<evidence type="ECO:0000259" key="13">
    <source>
        <dbReference type="Pfam" id="PF02782"/>
    </source>
</evidence>
<dbReference type="HAMAP" id="MF_00186">
    <property type="entry name" value="Glycerol_kin"/>
    <property type="match status" value="1"/>
</dbReference>
<feature type="binding site" evidence="10">
    <location>
        <position position="408"/>
    </location>
    <ligand>
        <name>ATP</name>
        <dbReference type="ChEBI" id="CHEBI:30616"/>
    </ligand>
</feature>
<evidence type="ECO:0000256" key="2">
    <source>
        <dbReference type="ARBA" id="ARBA00009156"/>
    </source>
</evidence>
<dbReference type="KEGG" id="vab:WPS_01590"/>
<dbReference type="FunFam" id="3.30.420.40:FF:000008">
    <property type="entry name" value="Glycerol kinase"/>
    <property type="match status" value="1"/>
</dbReference>
<feature type="binding site" evidence="10">
    <location>
        <position position="10"/>
    </location>
    <ligand>
        <name>sn-glycerol 3-phosphate</name>
        <dbReference type="ChEBI" id="CHEBI:57597"/>
    </ligand>
</feature>
<dbReference type="FunFam" id="3.30.420.40:FF:000007">
    <property type="entry name" value="Glycerol kinase"/>
    <property type="match status" value="1"/>
</dbReference>
<feature type="binding site" evidence="10">
    <location>
        <position position="80"/>
    </location>
    <ligand>
        <name>sn-glycerol 3-phosphate</name>
        <dbReference type="ChEBI" id="CHEBI:57597"/>
    </ligand>
</feature>
<evidence type="ECO:0000256" key="9">
    <source>
        <dbReference type="ARBA" id="ARBA00054633"/>
    </source>
</evidence>
<feature type="binding site" evidence="10">
    <location>
        <position position="307"/>
    </location>
    <ligand>
        <name>ATP</name>
        <dbReference type="ChEBI" id="CHEBI:30616"/>
    </ligand>
</feature>
<feature type="binding site" evidence="10">
    <location>
        <position position="81"/>
    </location>
    <ligand>
        <name>sn-glycerol 3-phosphate</name>
        <dbReference type="ChEBI" id="CHEBI:57597"/>
    </ligand>
</feature>
<evidence type="ECO:0000256" key="6">
    <source>
        <dbReference type="ARBA" id="ARBA00022798"/>
    </source>
</evidence>
<comment type="pathway">
    <text evidence="1 10">Polyol metabolism; glycerol degradation via glycerol kinase pathway; sn-glycerol 3-phosphate from glycerol: step 1/1.</text>
</comment>
<keyword evidence="3 10" id="KW-0808">Transferase</keyword>
<feature type="binding site" evidence="10">
    <location>
        <position position="263"/>
    </location>
    <ligand>
        <name>ADP</name>
        <dbReference type="ChEBI" id="CHEBI:456216"/>
    </ligand>
</feature>
<dbReference type="PROSITE" id="PS00445">
    <property type="entry name" value="FGGY_KINASES_2"/>
    <property type="match status" value="1"/>
</dbReference>
<evidence type="ECO:0000259" key="12">
    <source>
        <dbReference type="Pfam" id="PF00370"/>
    </source>
</evidence>
<feature type="binding site" evidence="10">
    <location>
        <position position="311"/>
    </location>
    <ligand>
        <name>ATP</name>
        <dbReference type="ChEBI" id="CHEBI:30616"/>
    </ligand>
</feature>
<comment type="catalytic activity">
    <reaction evidence="8 10">
        <text>glycerol + ATP = sn-glycerol 3-phosphate + ADP + H(+)</text>
        <dbReference type="Rhea" id="RHEA:21644"/>
        <dbReference type="ChEBI" id="CHEBI:15378"/>
        <dbReference type="ChEBI" id="CHEBI:17754"/>
        <dbReference type="ChEBI" id="CHEBI:30616"/>
        <dbReference type="ChEBI" id="CHEBI:57597"/>
        <dbReference type="ChEBI" id="CHEBI:456216"/>
        <dbReference type="EC" id="2.7.1.30"/>
    </reaction>
</comment>
<dbReference type="InterPro" id="IPR005999">
    <property type="entry name" value="Glycerol_kin"/>
</dbReference>
<feature type="binding site" evidence="10">
    <location>
        <position position="80"/>
    </location>
    <ligand>
        <name>glycerol</name>
        <dbReference type="ChEBI" id="CHEBI:17754"/>
    </ligand>
</feature>
<gene>
    <name evidence="10 14" type="primary">glpK</name>
    <name evidence="14" type="ORF">WPS_01590</name>
</gene>
<feature type="binding site" evidence="10">
    <location>
        <position position="241"/>
    </location>
    <ligand>
        <name>sn-glycerol 3-phosphate</name>
        <dbReference type="ChEBI" id="CHEBI:57597"/>
    </ligand>
</feature>
<dbReference type="EMBL" id="AP025523">
    <property type="protein sequence ID" value="BDE04883.1"/>
    <property type="molecule type" value="Genomic_DNA"/>
</dbReference>
<evidence type="ECO:0000256" key="1">
    <source>
        <dbReference type="ARBA" id="ARBA00005190"/>
    </source>
</evidence>
<dbReference type="InterPro" id="IPR043129">
    <property type="entry name" value="ATPase_NBD"/>
</dbReference>
<reference evidence="14 15" key="1">
    <citation type="journal article" date="2022" name="ISME Commun">
        <title>Vulcanimicrobium alpinus gen. nov. sp. nov., the first cultivated representative of the candidate phylum 'Eremiobacterota', is a metabolically versatile aerobic anoxygenic phototroph.</title>
        <authorList>
            <person name="Yabe S."/>
            <person name="Muto K."/>
            <person name="Abe K."/>
            <person name="Yokota A."/>
            <person name="Staudigel H."/>
            <person name="Tebo B.M."/>
        </authorList>
    </citation>
    <scope>NUCLEOTIDE SEQUENCE [LARGE SCALE GENOMIC DNA]</scope>
    <source>
        <strain evidence="14 15">WC8-2</strain>
    </source>
</reference>
<feature type="domain" description="Carbohydrate kinase FGGY N-terminal" evidence="12">
    <location>
        <begin position="2"/>
        <end position="248"/>
    </location>
</feature>
<name>A0AAN1XVB3_UNVUL</name>
<dbReference type="PIRSF" id="PIRSF000538">
    <property type="entry name" value="GlpK"/>
    <property type="match status" value="1"/>
</dbReference>
<dbReference type="SUPFAM" id="SSF53067">
    <property type="entry name" value="Actin-like ATPase domain"/>
    <property type="match status" value="2"/>
</dbReference>
<dbReference type="NCBIfam" id="TIGR01311">
    <property type="entry name" value="glycerol_kin"/>
    <property type="match status" value="1"/>
</dbReference>
<evidence type="ECO:0000313" key="14">
    <source>
        <dbReference type="EMBL" id="BDE04883.1"/>
    </source>
</evidence>
<keyword evidence="4 10" id="KW-0547">Nucleotide-binding</keyword>
<feature type="domain" description="Carbohydrate kinase FGGY C-terminal" evidence="13">
    <location>
        <begin position="258"/>
        <end position="447"/>
    </location>
</feature>
<feature type="binding site" evidence="10">
    <location>
        <position position="132"/>
    </location>
    <ligand>
        <name>sn-glycerol 3-phosphate</name>
        <dbReference type="ChEBI" id="CHEBI:57597"/>
    </ligand>
</feature>
<feature type="binding site" evidence="10">
    <location>
        <position position="81"/>
    </location>
    <ligand>
        <name>glycerol</name>
        <dbReference type="ChEBI" id="CHEBI:17754"/>
    </ligand>
</feature>
<dbReference type="AlphaFoldDB" id="A0AAN1XVB3"/>
<dbReference type="InterPro" id="IPR018485">
    <property type="entry name" value="FGGY_C"/>
</dbReference>
<feature type="binding site" evidence="10">
    <location>
        <position position="11"/>
    </location>
    <ligand>
        <name>ATP</name>
        <dbReference type="ChEBI" id="CHEBI:30616"/>
    </ligand>
</feature>
<feature type="binding site" evidence="10">
    <location>
        <position position="14"/>
    </location>
    <ligand>
        <name>ADP</name>
        <dbReference type="ChEBI" id="CHEBI:456216"/>
    </ligand>
</feature>
<comment type="activity regulation">
    <text evidence="10">Inhibited by fructose 1,6-bisphosphate (FBP).</text>
</comment>
<comment type="function">
    <text evidence="9 10">Key enzyme in the regulation of glycerol uptake and metabolism. Catalyzes the phosphorylation of glycerol to yield sn-glycerol 3-phosphate.</text>
</comment>
<evidence type="ECO:0000313" key="15">
    <source>
        <dbReference type="Proteomes" id="UP001317532"/>
    </source>
</evidence>
<dbReference type="PANTHER" id="PTHR10196:SF69">
    <property type="entry name" value="GLYCEROL KINASE"/>
    <property type="match status" value="1"/>
</dbReference>
<feature type="binding site" evidence="10">
    <location>
        <position position="241"/>
    </location>
    <ligand>
        <name>glycerol</name>
        <dbReference type="ChEBI" id="CHEBI:17754"/>
    </ligand>
</feature>
<dbReference type="Pfam" id="PF02782">
    <property type="entry name" value="FGGY_C"/>
    <property type="match status" value="1"/>
</dbReference>
<feature type="binding site" evidence="10">
    <location>
        <position position="408"/>
    </location>
    <ligand>
        <name>ADP</name>
        <dbReference type="ChEBI" id="CHEBI:456216"/>
    </ligand>
</feature>
<feature type="binding site" evidence="10">
    <location>
        <position position="132"/>
    </location>
    <ligand>
        <name>glycerol</name>
        <dbReference type="ChEBI" id="CHEBI:17754"/>
    </ligand>
</feature>
<evidence type="ECO:0000256" key="3">
    <source>
        <dbReference type="ARBA" id="ARBA00022679"/>
    </source>
</evidence>
<evidence type="ECO:0000256" key="4">
    <source>
        <dbReference type="ARBA" id="ARBA00022741"/>
    </source>
</evidence>
<keyword evidence="15" id="KW-1185">Reference proteome</keyword>
<protein>
    <recommendedName>
        <fullName evidence="10">Glycerol kinase</fullName>
        <ecNumber evidence="10">2.7.1.30</ecNumber>
    </recommendedName>
    <alternativeName>
        <fullName evidence="10">ATP:glycerol 3-phosphotransferase</fullName>
    </alternativeName>
    <alternativeName>
        <fullName evidence="10">Glycerokinase</fullName>
        <shortName evidence="10">GK</shortName>
    </alternativeName>
</protein>
<keyword evidence="5 10" id="KW-0418">Kinase</keyword>
<dbReference type="GO" id="GO:0005829">
    <property type="term" value="C:cytosol"/>
    <property type="evidence" value="ECO:0007669"/>
    <property type="project" value="TreeGrafter"/>
</dbReference>
<dbReference type="GO" id="GO:0004370">
    <property type="term" value="F:glycerol kinase activity"/>
    <property type="evidence" value="ECO:0007669"/>
    <property type="project" value="UniProtKB-UniRule"/>
</dbReference>
<dbReference type="InterPro" id="IPR018483">
    <property type="entry name" value="Carb_kinase_FGGY_CS"/>
</dbReference>
<feature type="binding site" evidence="10">
    <location>
        <position position="10"/>
    </location>
    <ligand>
        <name>ATP</name>
        <dbReference type="ChEBI" id="CHEBI:30616"/>
    </ligand>
</feature>
<proteinExistence type="inferred from homology"/>
<keyword evidence="7 10" id="KW-0067">ATP-binding</keyword>
<dbReference type="CDD" id="cd07786">
    <property type="entry name" value="FGGY_EcGK_like"/>
    <property type="match status" value="1"/>
</dbReference>
<dbReference type="InterPro" id="IPR000577">
    <property type="entry name" value="Carb_kinase_FGGY"/>
</dbReference>
<feature type="binding site" evidence="10">
    <location>
        <position position="307"/>
    </location>
    <ligand>
        <name>ADP</name>
        <dbReference type="ChEBI" id="CHEBI:456216"/>
    </ligand>
</feature>
<dbReference type="GO" id="GO:0006072">
    <property type="term" value="P:glycerol-3-phosphate metabolic process"/>
    <property type="evidence" value="ECO:0007669"/>
    <property type="project" value="InterPro"/>
</dbReference>
<dbReference type="GO" id="GO:0005524">
    <property type="term" value="F:ATP binding"/>
    <property type="evidence" value="ECO:0007669"/>
    <property type="project" value="UniProtKB-UniRule"/>
</dbReference>
<sequence>MIVLALDAGTTSSRAIAFDRDGAVLGFDQRELTQFFPRPGWVEHDPREIWTTQLETARAALRNAGATAADVAAIGITNQRETAILWDRATGAPVAPAIVWQDRRTADRCDALRANGLEPLIRAQTGLVLDPYFSATKIAWLLDRVAGLRGRAERGEIAFGTVDAWLIWNFSGGSRHVTDVTNASRTMLFDIRRLTWSDALLDAFAIPRALLPEVLPCTAAFATAGAEHLGAPILIAGVAGDQQAALVGQACFRDGLAKSTYGTGSFVVLNTGARIVESAHGLLATIAYGFTPGEATYALEGSVFVTGAAVQWLRDGLGIIERASDVERLARTVDDNGGCFFVPAFTGLGTPYWDPHARGTIVGITRGTTRGHLARAALEAMAFQTADVIDAMERDAGLSLCELRVDGGAAENDLAMQFQADVLGVPVVRPSTAETTALGAAYLAGLQAGYWEDLGALARRRRERSRFVPAMPAPQRAGLLAQWRRAVARSRDWEQAPSS</sequence>
<dbReference type="EC" id="2.7.1.30" evidence="10"/>
<keyword evidence="6 10" id="KW-0319">Glycerol metabolism</keyword>
<dbReference type="Pfam" id="PF00370">
    <property type="entry name" value="FGGY_N"/>
    <property type="match status" value="1"/>
</dbReference>
<evidence type="ECO:0000256" key="10">
    <source>
        <dbReference type="HAMAP-Rule" id="MF_00186"/>
    </source>
</evidence>
<accession>A0AAN1XVB3</accession>
<evidence type="ECO:0000256" key="11">
    <source>
        <dbReference type="RuleBase" id="RU003733"/>
    </source>
</evidence>
<dbReference type="Gene3D" id="3.30.420.40">
    <property type="match status" value="2"/>
</dbReference>
<dbReference type="Proteomes" id="UP001317532">
    <property type="component" value="Chromosome"/>
</dbReference>
<dbReference type="RefSeq" id="WP_317995971.1">
    <property type="nucleotide sequence ID" value="NZ_AP025523.1"/>
</dbReference>
<evidence type="ECO:0000256" key="7">
    <source>
        <dbReference type="ARBA" id="ARBA00022840"/>
    </source>
</evidence>
<comment type="similarity">
    <text evidence="2 10 11">Belongs to the FGGY kinase family.</text>
</comment>
<feature type="binding site" evidence="10">
    <location>
        <position position="412"/>
    </location>
    <ligand>
        <name>ADP</name>
        <dbReference type="ChEBI" id="CHEBI:456216"/>
    </ligand>
</feature>
<organism evidence="14 15">
    <name type="scientific">Vulcanimicrobium alpinum</name>
    <dbReference type="NCBI Taxonomy" id="3016050"/>
    <lineage>
        <taxon>Bacteria</taxon>
        <taxon>Bacillati</taxon>
        <taxon>Vulcanimicrobiota</taxon>
        <taxon>Vulcanimicrobiia</taxon>
        <taxon>Vulcanimicrobiales</taxon>
        <taxon>Vulcanimicrobiaceae</taxon>
        <taxon>Vulcanimicrobium</taxon>
    </lineage>
</organism>
<feature type="binding site" evidence="10">
    <location>
        <position position="242"/>
    </location>
    <ligand>
        <name>glycerol</name>
        <dbReference type="ChEBI" id="CHEBI:17754"/>
    </ligand>
</feature>
<dbReference type="InterPro" id="IPR018484">
    <property type="entry name" value="FGGY_N"/>
</dbReference>
<feature type="binding site" evidence="10">
    <location>
        <position position="12"/>
    </location>
    <ligand>
        <name>ATP</name>
        <dbReference type="ChEBI" id="CHEBI:30616"/>
    </ligand>
</feature>